<evidence type="ECO:0000313" key="6">
    <source>
        <dbReference type="Proteomes" id="UP001596098"/>
    </source>
</evidence>
<evidence type="ECO:0000256" key="2">
    <source>
        <dbReference type="ARBA" id="ARBA00022729"/>
    </source>
</evidence>
<gene>
    <name evidence="5" type="ORF">ACFPWU_11025</name>
</gene>
<dbReference type="InterPro" id="IPR007137">
    <property type="entry name" value="DUF348"/>
</dbReference>
<dbReference type="Gene3D" id="2.20.230.10">
    <property type="entry name" value="Resuscitation-promoting factor rpfb"/>
    <property type="match status" value="1"/>
</dbReference>
<proteinExistence type="inferred from homology"/>
<protein>
    <submittedName>
        <fullName evidence="5">Transglycosylase family protein</fullName>
    </submittedName>
</protein>
<dbReference type="CDD" id="cd13925">
    <property type="entry name" value="RPF"/>
    <property type="match status" value="1"/>
</dbReference>
<evidence type="ECO:0000256" key="3">
    <source>
        <dbReference type="ARBA" id="ARBA00022801"/>
    </source>
</evidence>
<dbReference type="Pfam" id="PF07501">
    <property type="entry name" value="G5"/>
    <property type="match status" value="1"/>
</dbReference>
<dbReference type="PROSITE" id="PS51109">
    <property type="entry name" value="G5"/>
    <property type="match status" value="1"/>
</dbReference>
<feature type="domain" description="G5" evidence="4">
    <location>
        <begin position="210"/>
        <end position="291"/>
    </location>
</feature>
<dbReference type="Proteomes" id="UP001596098">
    <property type="component" value="Unassembled WGS sequence"/>
</dbReference>
<dbReference type="RefSeq" id="WP_277745776.1">
    <property type="nucleotide sequence ID" value="NZ_CP034929.1"/>
</dbReference>
<dbReference type="Gene3D" id="1.10.530.10">
    <property type="match status" value="1"/>
</dbReference>
<evidence type="ECO:0000256" key="1">
    <source>
        <dbReference type="ARBA" id="ARBA00010830"/>
    </source>
</evidence>
<dbReference type="SUPFAM" id="SSF53955">
    <property type="entry name" value="Lysozyme-like"/>
    <property type="match status" value="1"/>
</dbReference>
<evidence type="ECO:0000313" key="5">
    <source>
        <dbReference type="EMBL" id="MFC6154188.1"/>
    </source>
</evidence>
<dbReference type="EMBL" id="JBHSQI010000005">
    <property type="protein sequence ID" value="MFC6154188.1"/>
    <property type="molecule type" value="Genomic_DNA"/>
</dbReference>
<comment type="caution">
    <text evidence="5">The sequence shown here is derived from an EMBL/GenBank/DDBJ whole genome shotgun (WGS) entry which is preliminary data.</text>
</comment>
<dbReference type="InterPro" id="IPR051933">
    <property type="entry name" value="Resuscitation_pf_RpfB"/>
</dbReference>
<dbReference type="Pfam" id="PF06737">
    <property type="entry name" value="Transglycosylas"/>
    <property type="match status" value="1"/>
</dbReference>
<dbReference type="Pfam" id="PF03990">
    <property type="entry name" value="DUF348"/>
    <property type="match status" value="3"/>
</dbReference>
<accession>A0ABW1R0R5</accession>
<dbReference type="SMART" id="SM01208">
    <property type="entry name" value="G5"/>
    <property type="match status" value="1"/>
</dbReference>
<evidence type="ECO:0000259" key="4">
    <source>
        <dbReference type="PROSITE" id="PS51109"/>
    </source>
</evidence>
<comment type="similarity">
    <text evidence="1">Belongs to the transglycosylase family. Rpf subfamily.</text>
</comment>
<keyword evidence="2" id="KW-0732">Signal</keyword>
<dbReference type="PANTHER" id="PTHR39160">
    <property type="entry name" value="CELL WALL-BINDING PROTEIN YOCH"/>
    <property type="match status" value="1"/>
</dbReference>
<dbReference type="InterPro" id="IPR010618">
    <property type="entry name" value="RPF"/>
</dbReference>
<organism evidence="5 6">
    <name type="scientific">Nocardioides yefusunii</name>
    <dbReference type="NCBI Taxonomy" id="2500546"/>
    <lineage>
        <taxon>Bacteria</taxon>
        <taxon>Bacillati</taxon>
        <taxon>Actinomycetota</taxon>
        <taxon>Actinomycetes</taxon>
        <taxon>Propionibacteriales</taxon>
        <taxon>Nocardioidaceae</taxon>
        <taxon>Nocardioides</taxon>
    </lineage>
</organism>
<reference evidence="6" key="1">
    <citation type="journal article" date="2019" name="Int. J. Syst. Evol. Microbiol.">
        <title>The Global Catalogue of Microorganisms (GCM) 10K type strain sequencing project: providing services to taxonomists for standard genome sequencing and annotation.</title>
        <authorList>
            <consortium name="The Broad Institute Genomics Platform"/>
            <consortium name="The Broad Institute Genome Sequencing Center for Infectious Disease"/>
            <person name="Wu L."/>
            <person name="Ma J."/>
        </authorList>
    </citation>
    <scope>NUCLEOTIDE SEQUENCE [LARGE SCALE GENOMIC DNA]</scope>
    <source>
        <strain evidence="6">DFY28</strain>
    </source>
</reference>
<keyword evidence="3" id="KW-0378">Hydrolase</keyword>
<dbReference type="InterPro" id="IPR011098">
    <property type="entry name" value="G5_dom"/>
</dbReference>
<dbReference type="PANTHER" id="PTHR39160:SF4">
    <property type="entry name" value="RESUSCITATION-PROMOTING FACTOR RPFB"/>
    <property type="match status" value="1"/>
</dbReference>
<keyword evidence="6" id="KW-1185">Reference proteome</keyword>
<dbReference type="InterPro" id="IPR023346">
    <property type="entry name" value="Lysozyme-like_dom_sf"/>
</dbReference>
<sequence length="394" mass="41366">MRSSIAQKTKAALHSRKLLAALGGVVAVAVVGTTVGYASLSKSVTLTLDGETQTLTALGGTVGEILASEGIEVGENDVVAPALGKDVQDGTAITVAFARPLDLTVDGKQATHWVTATSVGGALEQLGRRYDGADLSVSRSAALGREGMDIDVVTPKTVKVKVADKKAKKHEVTALTVAEVLAELDVKVSDADKVKPALDTEIEDGTAITVTRIKVTTDVVKGQKIAHDVVEKKTATLEKGETKVVEEGRDGSRDVTYEVRTKNGKVVSRTEVSSKVTQKPQTRVVKVGTKEPEVVEADEPAKAAPAAPTAPNYASGNTVWDQLAKCESGGNWSINTGNGYYGGLQFSPSSWRAVGGSGLPHQASREEQIKRGQMLQARGGWGQWPSCSSKLGLR</sequence>
<name>A0ABW1R0R5_9ACTN</name>